<dbReference type="Proteomes" id="UP001165065">
    <property type="component" value="Unassembled WGS sequence"/>
</dbReference>
<proteinExistence type="predicted"/>
<name>A0A9W7LFZ5_9STRA</name>
<evidence type="ECO:0000256" key="1">
    <source>
        <dbReference type="SAM" id="MobiDB-lite"/>
    </source>
</evidence>
<organism evidence="2 3">
    <name type="scientific">Triparma columacea</name>
    <dbReference type="NCBI Taxonomy" id="722753"/>
    <lineage>
        <taxon>Eukaryota</taxon>
        <taxon>Sar</taxon>
        <taxon>Stramenopiles</taxon>
        <taxon>Ochrophyta</taxon>
        <taxon>Bolidophyceae</taxon>
        <taxon>Parmales</taxon>
        <taxon>Triparmaceae</taxon>
        <taxon>Triparma</taxon>
    </lineage>
</organism>
<reference evidence="3" key="1">
    <citation type="journal article" date="2023" name="Commun. Biol.">
        <title>Genome analysis of Parmales, the sister group of diatoms, reveals the evolutionary specialization of diatoms from phago-mixotrophs to photoautotrophs.</title>
        <authorList>
            <person name="Ban H."/>
            <person name="Sato S."/>
            <person name="Yoshikawa S."/>
            <person name="Yamada K."/>
            <person name="Nakamura Y."/>
            <person name="Ichinomiya M."/>
            <person name="Sato N."/>
            <person name="Blanc-Mathieu R."/>
            <person name="Endo H."/>
            <person name="Kuwata A."/>
            <person name="Ogata H."/>
        </authorList>
    </citation>
    <scope>NUCLEOTIDE SEQUENCE [LARGE SCALE GENOMIC DNA]</scope>
</reference>
<evidence type="ECO:0000313" key="3">
    <source>
        <dbReference type="Proteomes" id="UP001165065"/>
    </source>
</evidence>
<keyword evidence="3" id="KW-1185">Reference proteome</keyword>
<dbReference type="AlphaFoldDB" id="A0A9W7LFZ5"/>
<dbReference type="OrthoDB" id="193672at2759"/>
<evidence type="ECO:0000313" key="2">
    <source>
        <dbReference type="EMBL" id="GMI48102.1"/>
    </source>
</evidence>
<dbReference type="EMBL" id="BRYA01000375">
    <property type="protein sequence ID" value="GMI48102.1"/>
    <property type="molecule type" value="Genomic_DNA"/>
</dbReference>
<protein>
    <submittedName>
        <fullName evidence="2">Uncharacterized protein</fullName>
    </submittedName>
</protein>
<gene>
    <name evidence="2" type="ORF">TrCOL_g896</name>
</gene>
<comment type="caution">
    <text evidence="2">The sequence shown here is derived from an EMBL/GenBank/DDBJ whole genome shotgun (WGS) entry which is preliminary data.</text>
</comment>
<feature type="region of interest" description="Disordered" evidence="1">
    <location>
        <begin position="1"/>
        <end position="60"/>
    </location>
</feature>
<feature type="compositionally biased region" description="Polar residues" evidence="1">
    <location>
        <begin position="47"/>
        <end position="60"/>
    </location>
</feature>
<accession>A0A9W7LFZ5</accession>
<sequence length="110" mass="11643">MRSFSHMGNLYKNDARSHRSRRRSGAPSAPLSVPKPSNPRTPVSAVSIKSTPPLSNSQTAPAPFQLSSVFSCVVEDGGLFSCAGGQQKDLKSEGTGDINILDLISTPTKD</sequence>